<evidence type="ECO:0000313" key="4">
    <source>
        <dbReference type="Proteomes" id="UP000011602"/>
    </source>
</evidence>
<dbReference type="InterPro" id="IPR058452">
    <property type="entry name" value="DUF8139"/>
</dbReference>
<name>L9XCJ9_9EURY</name>
<evidence type="ECO:0000256" key="1">
    <source>
        <dbReference type="SAM" id="MobiDB-lite"/>
    </source>
</evidence>
<gene>
    <name evidence="3" type="ORF">C493_07224</name>
</gene>
<feature type="region of interest" description="Disordered" evidence="1">
    <location>
        <begin position="1"/>
        <end position="26"/>
    </location>
</feature>
<reference evidence="3 4" key="1">
    <citation type="journal article" date="2014" name="PLoS Genet.">
        <title>Phylogenetically driven sequencing of extremely halophilic archaea reveals strategies for static and dynamic osmo-response.</title>
        <authorList>
            <person name="Becker E.A."/>
            <person name="Seitzer P.M."/>
            <person name="Tritt A."/>
            <person name="Larsen D."/>
            <person name="Krusor M."/>
            <person name="Yao A.I."/>
            <person name="Wu D."/>
            <person name="Madern D."/>
            <person name="Eisen J.A."/>
            <person name="Darling A.E."/>
            <person name="Facciotti M.T."/>
        </authorList>
    </citation>
    <scope>NUCLEOTIDE SEQUENCE [LARGE SCALE GENOMIC DNA]</scope>
    <source>
        <strain evidence="3 4">JCM 12255</strain>
    </source>
</reference>
<accession>L9XCJ9</accession>
<evidence type="ECO:0000259" key="2">
    <source>
        <dbReference type="Pfam" id="PF26460"/>
    </source>
</evidence>
<dbReference type="EMBL" id="AOHZ01000035">
    <property type="protein sequence ID" value="ELY58348.1"/>
    <property type="molecule type" value="Genomic_DNA"/>
</dbReference>
<dbReference type="Pfam" id="PF26460">
    <property type="entry name" value="DUF8139"/>
    <property type="match status" value="1"/>
</dbReference>
<protein>
    <recommendedName>
        <fullName evidence="2">DUF8139 domain-containing protein</fullName>
    </recommendedName>
</protein>
<feature type="compositionally biased region" description="Basic and acidic residues" evidence="1">
    <location>
        <begin position="1"/>
        <end position="24"/>
    </location>
</feature>
<dbReference type="Proteomes" id="UP000011602">
    <property type="component" value="Unassembled WGS sequence"/>
</dbReference>
<sequence>MRSEFSVGDRVEAYIPKPDDPEHRYHGKTGRVVDILEDDLSDVMDNPSRGNIYTVEFDDPSLDSADFRFDDLQTPD</sequence>
<dbReference type="AlphaFoldDB" id="L9XCJ9"/>
<keyword evidence="4" id="KW-1185">Reference proteome</keyword>
<organism evidence="3 4">
    <name type="scientific">Natronolimnohabitans innermongolicus JCM 12255</name>
    <dbReference type="NCBI Taxonomy" id="1227499"/>
    <lineage>
        <taxon>Archaea</taxon>
        <taxon>Methanobacteriati</taxon>
        <taxon>Methanobacteriota</taxon>
        <taxon>Stenosarchaea group</taxon>
        <taxon>Halobacteria</taxon>
        <taxon>Halobacteriales</taxon>
        <taxon>Natrialbaceae</taxon>
        <taxon>Natronolimnohabitans</taxon>
    </lineage>
</organism>
<evidence type="ECO:0000313" key="3">
    <source>
        <dbReference type="EMBL" id="ELY58348.1"/>
    </source>
</evidence>
<comment type="caution">
    <text evidence="3">The sequence shown here is derived from an EMBL/GenBank/DDBJ whole genome shotgun (WGS) entry which is preliminary data.</text>
</comment>
<proteinExistence type="predicted"/>
<feature type="domain" description="DUF8139" evidence="2">
    <location>
        <begin position="3"/>
        <end position="75"/>
    </location>
</feature>